<evidence type="ECO:0000313" key="9">
    <source>
        <dbReference type="Proteomes" id="UP000778970"/>
    </source>
</evidence>
<evidence type="ECO:0008006" key="10">
    <source>
        <dbReference type="Google" id="ProtNLM"/>
    </source>
</evidence>
<evidence type="ECO:0000256" key="7">
    <source>
        <dbReference type="ARBA" id="ARBA00023002"/>
    </source>
</evidence>
<dbReference type="EMBL" id="NRRE01000026">
    <property type="protein sequence ID" value="MBK1698233.1"/>
    <property type="molecule type" value="Genomic_DNA"/>
</dbReference>
<evidence type="ECO:0000256" key="4">
    <source>
        <dbReference type="ARBA" id="ARBA00022630"/>
    </source>
</evidence>
<keyword evidence="7" id="KW-0560">Oxidoreductase</keyword>
<protein>
    <recommendedName>
        <fullName evidence="10">L-ornithine N5-oxygenase</fullName>
    </recommendedName>
</protein>
<dbReference type="GO" id="GO:0006879">
    <property type="term" value="P:intracellular iron ion homeostasis"/>
    <property type="evidence" value="ECO:0007669"/>
    <property type="project" value="TreeGrafter"/>
</dbReference>
<gene>
    <name evidence="8" type="ORF">CKO21_13375</name>
</gene>
<dbReference type="Gene3D" id="3.50.50.60">
    <property type="entry name" value="FAD/NAD(P)-binding domain"/>
    <property type="match status" value="1"/>
</dbReference>
<dbReference type="PANTHER" id="PTHR42802">
    <property type="entry name" value="MONOOXYGENASE"/>
    <property type="match status" value="1"/>
</dbReference>
<keyword evidence="4" id="KW-0285">Flavoprotein</keyword>
<comment type="caution">
    <text evidence="8">The sequence shown here is derived from an EMBL/GenBank/DDBJ whole genome shotgun (WGS) entry which is preliminary data.</text>
</comment>
<organism evidence="8 9">
    <name type="scientific">Rhodovibrio salinarum</name>
    <dbReference type="NCBI Taxonomy" id="1087"/>
    <lineage>
        <taxon>Bacteria</taxon>
        <taxon>Pseudomonadati</taxon>
        <taxon>Pseudomonadota</taxon>
        <taxon>Alphaproteobacteria</taxon>
        <taxon>Rhodospirillales</taxon>
        <taxon>Rhodovibrionaceae</taxon>
        <taxon>Rhodovibrio</taxon>
    </lineage>
</organism>
<keyword evidence="6" id="KW-0521">NADP</keyword>
<comment type="cofactor">
    <cofactor evidence="1">
        <name>FAD</name>
        <dbReference type="ChEBI" id="CHEBI:57692"/>
    </cofactor>
</comment>
<proteinExistence type="inferred from homology"/>
<dbReference type="GO" id="GO:0016491">
    <property type="term" value="F:oxidoreductase activity"/>
    <property type="evidence" value="ECO:0007669"/>
    <property type="project" value="UniProtKB-KW"/>
</dbReference>
<evidence type="ECO:0000256" key="2">
    <source>
        <dbReference type="ARBA" id="ARBA00004924"/>
    </source>
</evidence>
<accession>A0A934V0S0</accession>
<sequence length="435" mass="48329">MNRSAPVYDLLGVGFGPSNLALAISLAEASEQQGAQLPHLFLERQPDFAWHPDMLIPGSDMQISCLKDLVSLRDPTSRYTFMNYLHAHGRLARFANRKTFFPSRAEFDDYLRWVARHFDDVCAYGETVIRVEPVVEQQAVTMLRVTSETCAGIRKARYARNLVVAGGGEPAIPDAFSDVAVDDRVIHSANYLSAIDRLQERRGAPRRIAVIGSGQSAAEIFMDLHARFPGARNDLIFRSHGLSPSDDSPFVNEIFDPDFTDTLYARPRAERLKFLQVFQDTNYGVVDLELIERLYALLYEQEVAGVSPHRVLPLSEVAGVSRGNDGVTLTRRSVIDGAAEETSYDAVVLATGYTRNDMTGVLSGVRDWITGEEVDRYYRLPCRAGFRPTIFQQGANEITHGLSDTLLSVLPQRSREIRDALLAERAAETSGESAA</sequence>
<dbReference type="PANTHER" id="PTHR42802:SF1">
    <property type="entry name" value="L-ORNITHINE N(5)-MONOOXYGENASE"/>
    <property type="match status" value="1"/>
</dbReference>
<dbReference type="InterPro" id="IPR036188">
    <property type="entry name" value="FAD/NAD-bd_sf"/>
</dbReference>
<dbReference type="PRINTS" id="PR00368">
    <property type="entry name" value="FADPNR"/>
</dbReference>
<dbReference type="Pfam" id="PF13434">
    <property type="entry name" value="Lys_Orn_oxgnase"/>
    <property type="match status" value="1"/>
</dbReference>
<dbReference type="SUPFAM" id="SSF51905">
    <property type="entry name" value="FAD/NAD(P)-binding domain"/>
    <property type="match status" value="2"/>
</dbReference>
<reference evidence="8" key="2">
    <citation type="journal article" date="2020" name="Microorganisms">
        <title>Osmotic Adaptation and Compatible Solute Biosynthesis of Phototrophic Bacteria as Revealed from Genome Analyses.</title>
        <authorList>
            <person name="Imhoff J.F."/>
            <person name="Rahn T."/>
            <person name="Kunzel S."/>
            <person name="Keller A."/>
            <person name="Neulinger S.C."/>
        </authorList>
    </citation>
    <scope>NUCLEOTIDE SEQUENCE</scope>
    <source>
        <strain evidence="8">DSM 9154</strain>
    </source>
</reference>
<keyword evidence="5" id="KW-0274">FAD</keyword>
<name>A0A934V0S0_9PROT</name>
<comment type="similarity">
    <text evidence="3">Belongs to the lysine N(6)-hydroxylase/L-ornithine N(5)-oxygenase family.</text>
</comment>
<dbReference type="RefSeq" id="WP_037256080.1">
    <property type="nucleotide sequence ID" value="NZ_NRRE01000026.1"/>
</dbReference>
<dbReference type="InterPro" id="IPR025700">
    <property type="entry name" value="Lys/Orn_oxygenase"/>
</dbReference>
<dbReference type="AlphaFoldDB" id="A0A934V0S0"/>
<evidence type="ECO:0000256" key="3">
    <source>
        <dbReference type="ARBA" id="ARBA00007588"/>
    </source>
</evidence>
<evidence type="ECO:0000256" key="1">
    <source>
        <dbReference type="ARBA" id="ARBA00001974"/>
    </source>
</evidence>
<reference evidence="8" key="1">
    <citation type="submission" date="2017-08" db="EMBL/GenBank/DDBJ databases">
        <authorList>
            <person name="Imhoff J.F."/>
            <person name="Rahn T."/>
            <person name="Kuenzel S."/>
            <person name="Neulinger S.C."/>
        </authorList>
    </citation>
    <scope>NUCLEOTIDE SEQUENCE</scope>
    <source>
        <strain evidence="8">DSM 9154</strain>
    </source>
</reference>
<evidence type="ECO:0000256" key="5">
    <source>
        <dbReference type="ARBA" id="ARBA00022827"/>
    </source>
</evidence>
<comment type="pathway">
    <text evidence="2">Siderophore biosynthesis.</text>
</comment>
<dbReference type="Proteomes" id="UP000778970">
    <property type="component" value="Unassembled WGS sequence"/>
</dbReference>
<keyword evidence="9" id="KW-1185">Reference proteome</keyword>
<evidence type="ECO:0000256" key="6">
    <source>
        <dbReference type="ARBA" id="ARBA00022857"/>
    </source>
</evidence>
<evidence type="ECO:0000313" key="8">
    <source>
        <dbReference type="EMBL" id="MBK1698233.1"/>
    </source>
</evidence>